<reference evidence="5 6" key="1">
    <citation type="journal article" date="2015" name="Microbes Environ.">
        <title>Distribution and evolution of nitrogen fixation genes in the phylum bacteroidetes.</title>
        <authorList>
            <person name="Inoue J."/>
            <person name="Oshima K."/>
            <person name="Suda W."/>
            <person name="Sakamoto M."/>
            <person name="Iino T."/>
            <person name="Noda S."/>
            <person name="Hongoh Y."/>
            <person name="Hattori M."/>
            <person name="Ohkuma M."/>
        </authorList>
    </citation>
    <scope>NUCLEOTIDE SEQUENCE [LARGE SCALE GENOMIC DNA]</scope>
    <source>
        <strain evidence="5 6">JCM 15093</strain>
    </source>
</reference>
<feature type="domain" description="Beta-ketoacyl-[acyl-carrier-protein] synthase III C-terminal" evidence="3">
    <location>
        <begin position="120"/>
        <end position="205"/>
    </location>
</feature>
<name>A0A069CZU5_9BACE</name>
<dbReference type="PANTHER" id="PTHR34069">
    <property type="entry name" value="3-OXOACYL-[ACYL-CARRIER-PROTEIN] SYNTHASE 3"/>
    <property type="match status" value="1"/>
</dbReference>
<dbReference type="GO" id="GO:0004315">
    <property type="term" value="F:3-oxoacyl-[acyl-carrier-protein] synthase activity"/>
    <property type="evidence" value="ECO:0007669"/>
    <property type="project" value="InterPro"/>
</dbReference>
<dbReference type="InterPro" id="IPR013747">
    <property type="entry name" value="ACP_syn_III_C"/>
</dbReference>
<evidence type="ECO:0000256" key="1">
    <source>
        <dbReference type="ARBA" id="ARBA00022679"/>
    </source>
</evidence>
<organism evidence="5 6">
    <name type="scientific">Bacteroides graminisolvens DSM 19988 = JCM 15093</name>
    <dbReference type="NCBI Taxonomy" id="1121097"/>
    <lineage>
        <taxon>Bacteria</taxon>
        <taxon>Pseudomonadati</taxon>
        <taxon>Bacteroidota</taxon>
        <taxon>Bacteroidia</taxon>
        <taxon>Bacteroidales</taxon>
        <taxon>Bacteroidaceae</taxon>
        <taxon>Bacteroides</taxon>
    </lineage>
</organism>
<protein>
    <submittedName>
        <fullName evidence="5">3-oxoacyl-[acyl-carrier-protein] synthase, KASIII</fullName>
    </submittedName>
</protein>
<sequence length="206" mass="23044">MFICNKCYRSYQVFFETGISSKALLVCAERNSSYSDDKDCMCGHLWGDGACAYFFSKENIETKSAKIIDVTSEGLGNIGMGTDGVFLNLQNKEIKMPYGKDVFVHACHYLIENTKNILIKNDFSINQLSYFIGHQANMRILKHVIKELGIPENKLLYNIEELGNTGSASTLLVFAQNYDKFKSGDLICISVFEGGYSAGSCLIRMN</sequence>
<dbReference type="STRING" id="1121097.GCA_000428125_01434"/>
<dbReference type="GO" id="GO:0044550">
    <property type="term" value="P:secondary metabolite biosynthetic process"/>
    <property type="evidence" value="ECO:0007669"/>
    <property type="project" value="TreeGrafter"/>
</dbReference>
<evidence type="ECO:0000313" key="6">
    <source>
        <dbReference type="Proteomes" id="UP000027601"/>
    </source>
</evidence>
<keyword evidence="1" id="KW-0808">Transferase</keyword>
<dbReference type="Gene3D" id="3.40.47.10">
    <property type="match status" value="1"/>
</dbReference>
<dbReference type="Pfam" id="PF08545">
    <property type="entry name" value="ACP_syn_III"/>
    <property type="match status" value="1"/>
</dbReference>
<dbReference type="InterPro" id="IPR016039">
    <property type="entry name" value="Thiolase-like"/>
</dbReference>
<comment type="caution">
    <text evidence="5">The sequence shown here is derived from an EMBL/GenBank/DDBJ whole genome shotgun (WGS) entry which is preliminary data.</text>
</comment>
<dbReference type="AlphaFoldDB" id="A0A069CZU5"/>
<dbReference type="SUPFAM" id="SSF53901">
    <property type="entry name" value="Thiolase-like"/>
    <property type="match status" value="1"/>
</dbReference>
<dbReference type="RefSeq" id="WP_308764275.1">
    <property type="nucleotide sequence ID" value="NZ_BAJS01000002.1"/>
</dbReference>
<dbReference type="Pfam" id="PF08541">
    <property type="entry name" value="ACP_syn_III_C"/>
    <property type="match status" value="1"/>
</dbReference>
<feature type="domain" description="Beta-ketoacyl-[acyl-carrier-protein] synthase III N-terminal" evidence="4">
    <location>
        <begin position="14"/>
        <end position="71"/>
    </location>
</feature>
<evidence type="ECO:0000259" key="4">
    <source>
        <dbReference type="Pfam" id="PF08545"/>
    </source>
</evidence>
<evidence type="ECO:0000259" key="3">
    <source>
        <dbReference type="Pfam" id="PF08541"/>
    </source>
</evidence>
<keyword evidence="2" id="KW-0012">Acyltransferase</keyword>
<dbReference type="GO" id="GO:0006633">
    <property type="term" value="P:fatty acid biosynthetic process"/>
    <property type="evidence" value="ECO:0007669"/>
    <property type="project" value="InterPro"/>
</dbReference>
<gene>
    <name evidence="5" type="ORF">JCM15093_834</name>
</gene>
<evidence type="ECO:0000256" key="2">
    <source>
        <dbReference type="ARBA" id="ARBA00023315"/>
    </source>
</evidence>
<dbReference type="InterPro" id="IPR013751">
    <property type="entry name" value="ACP_syn_III_N"/>
</dbReference>
<dbReference type="eggNOG" id="COG0332">
    <property type="taxonomic scope" value="Bacteria"/>
</dbReference>
<evidence type="ECO:0000313" key="5">
    <source>
        <dbReference type="EMBL" id="GAK35722.1"/>
    </source>
</evidence>
<proteinExistence type="predicted"/>
<dbReference type="PANTHER" id="PTHR34069:SF2">
    <property type="entry name" value="BETA-KETOACYL-[ACYL-CARRIER-PROTEIN] SYNTHASE III"/>
    <property type="match status" value="1"/>
</dbReference>
<accession>A0A069CZU5</accession>
<dbReference type="Proteomes" id="UP000027601">
    <property type="component" value="Unassembled WGS sequence"/>
</dbReference>
<keyword evidence="6" id="KW-1185">Reference proteome</keyword>
<dbReference type="EMBL" id="BAJS01000002">
    <property type="protein sequence ID" value="GAK35722.1"/>
    <property type="molecule type" value="Genomic_DNA"/>
</dbReference>